<accession>A0AAE0BH27</accession>
<organism evidence="5 6">
    <name type="scientific">Cymbomonas tetramitiformis</name>
    <dbReference type="NCBI Taxonomy" id="36881"/>
    <lineage>
        <taxon>Eukaryota</taxon>
        <taxon>Viridiplantae</taxon>
        <taxon>Chlorophyta</taxon>
        <taxon>Pyramimonadophyceae</taxon>
        <taxon>Pyramimonadales</taxon>
        <taxon>Pyramimonadaceae</taxon>
        <taxon>Cymbomonas</taxon>
    </lineage>
</organism>
<evidence type="ECO:0000256" key="3">
    <source>
        <dbReference type="ARBA" id="ARBA00023180"/>
    </source>
</evidence>
<gene>
    <name evidence="5" type="ORF">CYMTET_54249</name>
</gene>
<dbReference type="EMBL" id="LGRX02035271">
    <property type="protein sequence ID" value="KAK3235542.1"/>
    <property type="molecule type" value="Genomic_DNA"/>
</dbReference>
<protein>
    <recommendedName>
        <fullName evidence="4">Sulfatase N-terminal domain-containing protein</fullName>
    </recommendedName>
</protein>
<dbReference type="PANTHER" id="PTHR10342:SF274">
    <property type="entry name" value="ARYLSULFATASE B"/>
    <property type="match status" value="1"/>
</dbReference>
<dbReference type="SUPFAM" id="SSF53649">
    <property type="entry name" value="Alkaline phosphatase-like"/>
    <property type="match status" value="1"/>
</dbReference>
<dbReference type="InterPro" id="IPR017850">
    <property type="entry name" value="Alkaline_phosphatase_core_sf"/>
</dbReference>
<feature type="domain" description="Sulfatase N-terminal" evidence="4">
    <location>
        <begin position="118"/>
        <end position="234"/>
    </location>
</feature>
<keyword evidence="3" id="KW-0325">Glycoprotein</keyword>
<keyword evidence="6" id="KW-1185">Reference proteome</keyword>
<dbReference type="InterPro" id="IPR000917">
    <property type="entry name" value="Sulfatase_N"/>
</dbReference>
<keyword evidence="2" id="KW-0106">Calcium</keyword>
<dbReference type="GO" id="GO:0046872">
    <property type="term" value="F:metal ion binding"/>
    <property type="evidence" value="ECO:0007669"/>
    <property type="project" value="UniProtKB-KW"/>
</dbReference>
<evidence type="ECO:0000256" key="1">
    <source>
        <dbReference type="ARBA" id="ARBA00022723"/>
    </source>
</evidence>
<dbReference type="GO" id="GO:0008484">
    <property type="term" value="F:sulfuric ester hydrolase activity"/>
    <property type="evidence" value="ECO:0007669"/>
    <property type="project" value="InterPro"/>
</dbReference>
<reference evidence="5 6" key="1">
    <citation type="journal article" date="2015" name="Genome Biol. Evol.">
        <title>Comparative Genomics of a Bacterivorous Green Alga Reveals Evolutionary Causalities and Consequences of Phago-Mixotrophic Mode of Nutrition.</title>
        <authorList>
            <person name="Burns J.A."/>
            <person name="Paasch A."/>
            <person name="Narechania A."/>
            <person name="Kim E."/>
        </authorList>
    </citation>
    <scope>NUCLEOTIDE SEQUENCE [LARGE SCALE GENOMIC DNA]</scope>
    <source>
        <strain evidence="5 6">PLY_AMNH</strain>
    </source>
</reference>
<dbReference type="Gene3D" id="3.40.720.10">
    <property type="entry name" value="Alkaline Phosphatase, subunit A"/>
    <property type="match status" value="2"/>
</dbReference>
<comment type="caution">
    <text evidence="5">The sequence shown here is derived from an EMBL/GenBank/DDBJ whole genome shotgun (WGS) entry which is preliminary data.</text>
</comment>
<proteinExistence type="predicted"/>
<dbReference type="PANTHER" id="PTHR10342">
    <property type="entry name" value="ARYLSULFATASE"/>
    <property type="match status" value="1"/>
</dbReference>
<evidence type="ECO:0000256" key="2">
    <source>
        <dbReference type="ARBA" id="ARBA00022837"/>
    </source>
</evidence>
<dbReference type="Pfam" id="PF00884">
    <property type="entry name" value="Sulfatase"/>
    <property type="match status" value="2"/>
</dbReference>
<name>A0AAE0BH27_9CHLO</name>
<dbReference type="InterPro" id="IPR047115">
    <property type="entry name" value="ARSB"/>
</dbReference>
<evidence type="ECO:0000313" key="6">
    <source>
        <dbReference type="Proteomes" id="UP001190700"/>
    </source>
</evidence>
<keyword evidence="1" id="KW-0479">Metal-binding</keyword>
<feature type="domain" description="Sulfatase N-terminal" evidence="4">
    <location>
        <begin position="2"/>
        <end position="73"/>
    </location>
</feature>
<evidence type="ECO:0000313" key="5">
    <source>
        <dbReference type="EMBL" id="KAK3235542.1"/>
    </source>
</evidence>
<evidence type="ECO:0000259" key="4">
    <source>
        <dbReference type="Pfam" id="PF00884"/>
    </source>
</evidence>
<sequence length="491" mass="55258">MDRLANQGVKLDSLYTDCVCTPSRAQLLTGRHPWRYGLNAGGIDDQDPRALSTDEYLLPEYLKDVGYATYMVPNETDVLNITGCSSIPVDGSDPAFPDSAVADDSDTTDGCVEVGMRTCKTGKEKRRALCATLSYVDNLLGELENWLKLNQQWNNTVIAVHGDNGGNLNDAASNYPYDGQKATLYEGGIRSVGFVVGGYVERSLDAVNTPRGYHYSGLMESTDFFSTYARLAGATSLIESPVDSVDMWSSLINNASSPRKYAVVGFHPDVFNNASAVIRNDGWKLLVNPGTDYLLWRMHTILQRCFTSDLIDPNMELATECVKQKQLDEWNKTIVSDISEYESRMTTMWKAYEDLRLSGDKEILKENQNLAHDLMNFTTYESKLRNDARFFRDYRILLNVNEGSSCINEYDIRCNVYGSTNPNIVKIRKDLERVHREVSAERVSTSFTSLVDPWTPWTRNRTECTHLAFWRNGDLEVADLIDSCFTSTVTD</sequence>
<dbReference type="Proteomes" id="UP001190700">
    <property type="component" value="Unassembled WGS sequence"/>
</dbReference>
<dbReference type="AlphaFoldDB" id="A0AAE0BH27"/>